<dbReference type="Pfam" id="PF02146">
    <property type="entry name" value="SIR2"/>
    <property type="match status" value="1"/>
</dbReference>
<evidence type="ECO:0000256" key="7">
    <source>
        <dbReference type="ARBA" id="ARBA00022946"/>
    </source>
</evidence>
<protein>
    <submittedName>
        <fullName evidence="13">Sir2 histone deacetylase Hst2</fullName>
    </submittedName>
</protein>
<name>A0A427Y5I7_9TREE</name>
<accession>A0A427Y5I7</accession>
<feature type="active site" description="Proton acceptor" evidence="10">
    <location>
        <position position="130"/>
    </location>
</feature>
<dbReference type="InterPro" id="IPR050134">
    <property type="entry name" value="NAD-dep_sirtuin_deacylases"/>
</dbReference>
<dbReference type="InterPro" id="IPR026591">
    <property type="entry name" value="Sirtuin_cat_small_dom_sf"/>
</dbReference>
<dbReference type="InterPro" id="IPR003000">
    <property type="entry name" value="Sirtuin"/>
</dbReference>
<dbReference type="GO" id="GO:0005634">
    <property type="term" value="C:nucleus"/>
    <property type="evidence" value="ECO:0007669"/>
    <property type="project" value="TreeGrafter"/>
</dbReference>
<dbReference type="CDD" id="cd01408">
    <property type="entry name" value="SIRT1"/>
    <property type="match status" value="1"/>
</dbReference>
<feature type="binding site" evidence="10">
    <location>
        <position position="141"/>
    </location>
    <ligand>
        <name>Zn(2+)</name>
        <dbReference type="ChEBI" id="CHEBI:29105"/>
    </ligand>
</feature>
<feature type="compositionally biased region" description="Basic and acidic residues" evidence="11">
    <location>
        <begin position="399"/>
        <end position="423"/>
    </location>
</feature>
<dbReference type="GeneID" id="39589122"/>
<evidence type="ECO:0000256" key="8">
    <source>
        <dbReference type="ARBA" id="ARBA00023027"/>
    </source>
</evidence>
<evidence type="ECO:0000256" key="2">
    <source>
        <dbReference type="ARBA" id="ARBA00004173"/>
    </source>
</evidence>
<dbReference type="RefSeq" id="XP_028479117.1">
    <property type="nucleotide sequence ID" value="XM_028620145.1"/>
</dbReference>
<dbReference type="EMBL" id="RSCE01000002">
    <property type="protein sequence ID" value="RSH86332.1"/>
    <property type="molecule type" value="Genomic_DNA"/>
</dbReference>
<evidence type="ECO:0000256" key="1">
    <source>
        <dbReference type="ARBA" id="ARBA00001947"/>
    </source>
</evidence>
<reference evidence="13 14" key="1">
    <citation type="submission" date="2018-11" db="EMBL/GenBank/DDBJ databases">
        <title>Genome sequence of Apiotrichum porosum DSM 27194.</title>
        <authorList>
            <person name="Aliyu H."/>
            <person name="Gorte O."/>
            <person name="Ochsenreither K."/>
        </authorList>
    </citation>
    <scope>NUCLEOTIDE SEQUENCE [LARGE SCALE GENOMIC DNA]</scope>
    <source>
        <strain evidence="13 14">DSM 27194</strain>
    </source>
</reference>
<dbReference type="PANTHER" id="PTHR11085">
    <property type="entry name" value="NAD-DEPENDENT PROTEIN DEACYLASE SIRTUIN-5, MITOCHONDRIAL-RELATED"/>
    <property type="match status" value="1"/>
</dbReference>
<dbReference type="AlphaFoldDB" id="A0A427Y5I7"/>
<dbReference type="SUPFAM" id="SSF52467">
    <property type="entry name" value="DHS-like NAD/FAD-binding domain"/>
    <property type="match status" value="1"/>
</dbReference>
<dbReference type="Proteomes" id="UP000279236">
    <property type="component" value="Unassembled WGS sequence"/>
</dbReference>
<keyword evidence="14" id="KW-1185">Reference proteome</keyword>
<keyword evidence="8" id="KW-0520">NAD</keyword>
<dbReference type="InterPro" id="IPR026590">
    <property type="entry name" value="Ssirtuin_cat_dom"/>
</dbReference>
<comment type="similarity">
    <text evidence="3">Belongs to the sirtuin family. Class I subfamily.</text>
</comment>
<dbReference type="GO" id="GO:0046872">
    <property type="term" value="F:metal ion binding"/>
    <property type="evidence" value="ECO:0007669"/>
    <property type="project" value="UniProtKB-KW"/>
</dbReference>
<dbReference type="InterPro" id="IPR029035">
    <property type="entry name" value="DHS-like_NAD/FAD-binding_dom"/>
</dbReference>
<evidence type="ECO:0000256" key="3">
    <source>
        <dbReference type="ARBA" id="ARBA00006924"/>
    </source>
</evidence>
<feature type="region of interest" description="Disordered" evidence="11">
    <location>
        <begin position="301"/>
        <end position="423"/>
    </location>
</feature>
<proteinExistence type="inferred from homology"/>
<keyword evidence="9" id="KW-0496">Mitochondrion</keyword>
<dbReference type="Gene3D" id="3.30.1600.10">
    <property type="entry name" value="SIR2/SIRT2 'Small Domain"/>
    <property type="match status" value="1"/>
</dbReference>
<evidence type="ECO:0000256" key="9">
    <source>
        <dbReference type="ARBA" id="ARBA00023128"/>
    </source>
</evidence>
<feature type="binding site" evidence="10">
    <location>
        <position position="138"/>
    </location>
    <ligand>
        <name>Zn(2+)</name>
        <dbReference type="ChEBI" id="CHEBI:29105"/>
    </ligand>
</feature>
<dbReference type="GO" id="GO:0070403">
    <property type="term" value="F:NAD+ binding"/>
    <property type="evidence" value="ECO:0007669"/>
    <property type="project" value="InterPro"/>
</dbReference>
<dbReference type="GO" id="GO:0017136">
    <property type="term" value="F:histone deacetylase activity, NAD-dependent"/>
    <property type="evidence" value="ECO:0007669"/>
    <property type="project" value="TreeGrafter"/>
</dbReference>
<keyword evidence="4" id="KW-0808">Transferase</keyword>
<dbReference type="STRING" id="105984.A0A427Y5I7"/>
<keyword evidence="7" id="KW-0809">Transit peptide</keyword>
<dbReference type="Gene3D" id="3.40.50.1220">
    <property type="entry name" value="TPP-binding domain"/>
    <property type="match status" value="1"/>
</dbReference>
<dbReference type="PROSITE" id="PS50305">
    <property type="entry name" value="SIRTUIN"/>
    <property type="match status" value="1"/>
</dbReference>
<evidence type="ECO:0000256" key="6">
    <source>
        <dbReference type="ARBA" id="ARBA00022833"/>
    </source>
</evidence>
<feature type="compositionally biased region" description="Acidic residues" evidence="11">
    <location>
        <begin position="304"/>
        <end position="327"/>
    </location>
</feature>
<evidence type="ECO:0000256" key="4">
    <source>
        <dbReference type="ARBA" id="ARBA00022679"/>
    </source>
</evidence>
<feature type="compositionally biased region" description="Low complexity" evidence="11">
    <location>
        <begin position="370"/>
        <end position="379"/>
    </location>
</feature>
<feature type="binding site" evidence="10">
    <location>
        <position position="168"/>
    </location>
    <ligand>
        <name>Zn(2+)</name>
        <dbReference type="ChEBI" id="CHEBI:29105"/>
    </ligand>
</feature>
<dbReference type="PANTHER" id="PTHR11085:SF6">
    <property type="entry name" value="NAD-DEPENDENT PROTEIN DEACETYLASE SIRTUIN-2"/>
    <property type="match status" value="1"/>
</dbReference>
<dbReference type="OrthoDB" id="420264at2759"/>
<keyword evidence="5 10" id="KW-0479">Metal-binding</keyword>
<comment type="caution">
    <text evidence="13">The sequence shown here is derived from an EMBL/GenBank/DDBJ whole genome shotgun (WGS) entry which is preliminary data.</text>
</comment>
<evidence type="ECO:0000313" key="13">
    <source>
        <dbReference type="EMBL" id="RSH86332.1"/>
    </source>
</evidence>
<keyword evidence="6 10" id="KW-0862">Zinc</keyword>
<evidence type="ECO:0000259" key="12">
    <source>
        <dbReference type="PROSITE" id="PS50305"/>
    </source>
</evidence>
<gene>
    <name evidence="13" type="primary">HST2</name>
    <name evidence="13" type="ORF">EHS24_004579</name>
</gene>
<sequence>MGNDDALKKAAKLIRDGKARNIAVLTGAGISTSAGIPDFRSPGTGLYDNLAALNLPFPEAVFTLDYFEVRPEPFWTLAKDLYPGKYFPTPTHYFLALLHDKGLLQRVWTQNIDTLETAAGVPVDLVLEAHGSFATAHCLACSRSASTEHVVRSGVREGKVVRCDRAGCDGLVKPDIVFFGEGLPPEFFQMKRELFDCDLLLVIGTSLQVEPFASLVHVVDSDVPRVLINREAVGPFARRFNPFKKSSSPKSSRDSVFLGDADEAVRILAAELGWETELDDKMAAGHKTLKQHWNEREKKWLGADESEEEEEQEEEAGESESESEPEVADQSAAASTPPPPPLAEAKPTTPTAAAVPAADGSELEAGAGSGPAPSSPSAGTHVAGEGEDTEVDALAESVARVEIKDQGKDKDRQAPKVKDKAKV</sequence>
<evidence type="ECO:0000313" key="14">
    <source>
        <dbReference type="Proteomes" id="UP000279236"/>
    </source>
</evidence>
<evidence type="ECO:0000256" key="11">
    <source>
        <dbReference type="SAM" id="MobiDB-lite"/>
    </source>
</evidence>
<dbReference type="GO" id="GO:0005739">
    <property type="term" value="C:mitochondrion"/>
    <property type="evidence" value="ECO:0007669"/>
    <property type="project" value="UniProtKB-SubCell"/>
</dbReference>
<feature type="binding site" evidence="10">
    <location>
        <position position="163"/>
    </location>
    <ligand>
        <name>Zn(2+)</name>
        <dbReference type="ChEBI" id="CHEBI:29105"/>
    </ligand>
</feature>
<organism evidence="13 14">
    <name type="scientific">Apiotrichum porosum</name>
    <dbReference type="NCBI Taxonomy" id="105984"/>
    <lineage>
        <taxon>Eukaryota</taxon>
        <taxon>Fungi</taxon>
        <taxon>Dikarya</taxon>
        <taxon>Basidiomycota</taxon>
        <taxon>Agaricomycotina</taxon>
        <taxon>Tremellomycetes</taxon>
        <taxon>Trichosporonales</taxon>
        <taxon>Trichosporonaceae</taxon>
        <taxon>Apiotrichum</taxon>
    </lineage>
</organism>
<feature type="domain" description="Deacetylase sirtuin-type" evidence="12">
    <location>
        <begin position="1"/>
        <end position="275"/>
    </location>
</feature>
<evidence type="ECO:0000256" key="10">
    <source>
        <dbReference type="PROSITE-ProRule" id="PRU00236"/>
    </source>
</evidence>
<evidence type="ECO:0000256" key="5">
    <source>
        <dbReference type="ARBA" id="ARBA00022723"/>
    </source>
</evidence>
<comment type="cofactor">
    <cofactor evidence="1">
        <name>Zn(2+)</name>
        <dbReference type="ChEBI" id="CHEBI:29105"/>
    </cofactor>
</comment>
<comment type="subcellular location">
    <subcellularLocation>
        <location evidence="2">Mitochondrion</location>
    </subcellularLocation>
</comment>
<feature type="compositionally biased region" description="Low complexity" evidence="11">
    <location>
        <begin position="343"/>
        <end position="358"/>
    </location>
</feature>